<name>A0AAD6VH05_9AGAR</name>
<dbReference type="AlphaFoldDB" id="A0AAD6VH05"/>
<evidence type="ECO:0000313" key="3">
    <source>
        <dbReference type="Proteomes" id="UP001219525"/>
    </source>
</evidence>
<proteinExistence type="predicted"/>
<gene>
    <name evidence="2" type="ORF">GGX14DRAFT_393509</name>
</gene>
<organism evidence="2 3">
    <name type="scientific">Mycena pura</name>
    <dbReference type="NCBI Taxonomy" id="153505"/>
    <lineage>
        <taxon>Eukaryota</taxon>
        <taxon>Fungi</taxon>
        <taxon>Dikarya</taxon>
        <taxon>Basidiomycota</taxon>
        <taxon>Agaricomycotina</taxon>
        <taxon>Agaricomycetes</taxon>
        <taxon>Agaricomycetidae</taxon>
        <taxon>Agaricales</taxon>
        <taxon>Marasmiineae</taxon>
        <taxon>Mycenaceae</taxon>
        <taxon>Mycena</taxon>
    </lineage>
</organism>
<reference evidence="2" key="1">
    <citation type="submission" date="2023-03" db="EMBL/GenBank/DDBJ databases">
        <title>Massive genome expansion in bonnet fungi (Mycena s.s.) driven by repeated elements and novel gene families across ecological guilds.</title>
        <authorList>
            <consortium name="Lawrence Berkeley National Laboratory"/>
            <person name="Harder C.B."/>
            <person name="Miyauchi S."/>
            <person name="Viragh M."/>
            <person name="Kuo A."/>
            <person name="Thoen E."/>
            <person name="Andreopoulos B."/>
            <person name="Lu D."/>
            <person name="Skrede I."/>
            <person name="Drula E."/>
            <person name="Henrissat B."/>
            <person name="Morin E."/>
            <person name="Kohler A."/>
            <person name="Barry K."/>
            <person name="LaButti K."/>
            <person name="Morin E."/>
            <person name="Salamov A."/>
            <person name="Lipzen A."/>
            <person name="Mereny Z."/>
            <person name="Hegedus B."/>
            <person name="Baldrian P."/>
            <person name="Stursova M."/>
            <person name="Weitz H."/>
            <person name="Taylor A."/>
            <person name="Grigoriev I.V."/>
            <person name="Nagy L.G."/>
            <person name="Martin F."/>
            <person name="Kauserud H."/>
        </authorList>
    </citation>
    <scope>NUCLEOTIDE SEQUENCE</scope>
    <source>
        <strain evidence="2">9144</strain>
    </source>
</reference>
<evidence type="ECO:0000313" key="2">
    <source>
        <dbReference type="EMBL" id="KAJ7212609.1"/>
    </source>
</evidence>
<sequence>MSLNINQVFGVLYLRHPFFGLDRACDWISPGPFSAWMRLSTANDYQQAEDFANEILNKPMSSTATFESSFEAAGWDTDSDHLFMQTDESNWHSHDSYMDLDPELCPPGGAGFGLEFGPPGQPFDSSVDIPLAPNTNIPDPLSSRPPV</sequence>
<feature type="region of interest" description="Disordered" evidence="1">
    <location>
        <begin position="115"/>
        <end position="147"/>
    </location>
</feature>
<evidence type="ECO:0000256" key="1">
    <source>
        <dbReference type="SAM" id="MobiDB-lite"/>
    </source>
</evidence>
<keyword evidence="3" id="KW-1185">Reference proteome</keyword>
<dbReference type="EMBL" id="JARJCW010000023">
    <property type="protein sequence ID" value="KAJ7212609.1"/>
    <property type="molecule type" value="Genomic_DNA"/>
</dbReference>
<accession>A0AAD6VH05</accession>
<protein>
    <submittedName>
        <fullName evidence="2">Uncharacterized protein</fullName>
    </submittedName>
</protein>
<dbReference type="Proteomes" id="UP001219525">
    <property type="component" value="Unassembled WGS sequence"/>
</dbReference>
<comment type="caution">
    <text evidence="2">The sequence shown here is derived from an EMBL/GenBank/DDBJ whole genome shotgun (WGS) entry which is preliminary data.</text>
</comment>